<sequence>MRVLLPVTILALFGSTAVTACQANGSIGYNFDIQTLASIRCCSGCGYNSCTKTLYYCPSASGSTSNLQLSICG</sequence>
<dbReference type="EMBL" id="PDXD01000115">
    <property type="protein sequence ID" value="RYN61307.1"/>
    <property type="molecule type" value="Genomic_DNA"/>
</dbReference>
<comment type="caution">
    <text evidence="2">The sequence shown here is derived from an EMBL/GenBank/DDBJ whole genome shotgun (WGS) entry which is preliminary data.</text>
</comment>
<accession>A0A4Q4MVE0</accession>
<dbReference type="Proteomes" id="UP000291422">
    <property type="component" value="Unassembled WGS sequence"/>
</dbReference>
<protein>
    <submittedName>
        <fullName evidence="2">Uncharacterized protein</fullName>
    </submittedName>
</protein>
<gene>
    <name evidence="2" type="ORF">AA0117_g13018</name>
</gene>
<evidence type="ECO:0000256" key="1">
    <source>
        <dbReference type="SAM" id="SignalP"/>
    </source>
</evidence>
<evidence type="ECO:0000313" key="3">
    <source>
        <dbReference type="Proteomes" id="UP000291422"/>
    </source>
</evidence>
<feature type="chain" id="PRO_5020762847" evidence="1">
    <location>
        <begin position="21"/>
        <end position="73"/>
    </location>
</feature>
<dbReference type="AlphaFoldDB" id="A0A4Q4MVE0"/>
<organism evidence="2 3">
    <name type="scientific">Alternaria alternata</name>
    <name type="common">Alternaria rot fungus</name>
    <name type="synonym">Torula alternata</name>
    <dbReference type="NCBI Taxonomy" id="5599"/>
    <lineage>
        <taxon>Eukaryota</taxon>
        <taxon>Fungi</taxon>
        <taxon>Dikarya</taxon>
        <taxon>Ascomycota</taxon>
        <taxon>Pezizomycotina</taxon>
        <taxon>Dothideomycetes</taxon>
        <taxon>Pleosporomycetidae</taxon>
        <taxon>Pleosporales</taxon>
        <taxon>Pleosporineae</taxon>
        <taxon>Pleosporaceae</taxon>
        <taxon>Alternaria</taxon>
        <taxon>Alternaria sect. Alternaria</taxon>
        <taxon>Alternaria alternata complex</taxon>
    </lineage>
</organism>
<reference evidence="3" key="1">
    <citation type="journal article" date="2019" name="bioRxiv">
        <title>Genomics, evolutionary history and diagnostics of the Alternaria alternata species group including apple and Asian pear pathotypes.</title>
        <authorList>
            <person name="Armitage A.D."/>
            <person name="Cockerton H.M."/>
            <person name="Sreenivasaprasad S."/>
            <person name="Woodhall J.W."/>
            <person name="Lane C.R."/>
            <person name="Harrison R.J."/>
            <person name="Clarkson J.P."/>
        </authorList>
    </citation>
    <scope>NUCLEOTIDE SEQUENCE [LARGE SCALE GENOMIC DNA]</scope>
    <source>
        <strain evidence="3">FERA 1177</strain>
    </source>
</reference>
<feature type="signal peptide" evidence="1">
    <location>
        <begin position="1"/>
        <end position="20"/>
    </location>
</feature>
<dbReference type="PROSITE" id="PS51257">
    <property type="entry name" value="PROKAR_LIPOPROTEIN"/>
    <property type="match status" value="1"/>
</dbReference>
<proteinExistence type="predicted"/>
<name>A0A4Q4MVE0_ALTAL</name>
<evidence type="ECO:0000313" key="2">
    <source>
        <dbReference type="EMBL" id="RYN61307.1"/>
    </source>
</evidence>
<keyword evidence="1" id="KW-0732">Signal</keyword>